<proteinExistence type="predicted"/>
<dbReference type="InterPro" id="IPR038063">
    <property type="entry name" value="Transpep_catalytic_dom"/>
</dbReference>
<dbReference type="Pfam" id="PF12229">
    <property type="entry name" value="PG_binding_4"/>
    <property type="match status" value="1"/>
</dbReference>
<dbReference type="UniPathway" id="UPA00219"/>
<evidence type="ECO:0000256" key="6">
    <source>
        <dbReference type="PROSITE-ProRule" id="PRU01373"/>
    </source>
</evidence>
<dbReference type="PROSITE" id="PS52029">
    <property type="entry name" value="LD_TPASE"/>
    <property type="match status" value="1"/>
</dbReference>
<keyword evidence="3 6" id="KW-0133">Cell shape</keyword>
<feature type="active site" description="Nucleophile" evidence="6">
    <location>
        <position position="440"/>
    </location>
</feature>
<dbReference type="SUPFAM" id="SSF141523">
    <property type="entry name" value="L,D-transpeptidase catalytic domain-like"/>
    <property type="match status" value="1"/>
</dbReference>
<dbReference type="PANTHER" id="PTHR30582:SF33">
    <property type="entry name" value="EXPORTED PROTEIN"/>
    <property type="match status" value="1"/>
</dbReference>
<feature type="active site" description="Proton donor/acceptor" evidence="6">
    <location>
        <position position="419"/>
    </location>
</feature>
<dbReference type="InterPro" id="IPR022029">
    <property type="entry name" value="YoaR-like_PG-bd"/>
</dbReference>
<keyword evidence="9" id="KW-1185">Reference proteome</keyword>
<dbReference type="GO" id="GO:0018104">
    <property type="term" value="P:peptidoglycan-protein cross-linking"/>
    <property type="evidence" value="ECO:0007669"/>
    <property type="project" value="TreeGrafter"/>
</dbReference>
<comment type="pathway">
    <text evidence="1 6">Cell wall biogenesis; peptidoglycan biosynthesis.</text>
</comment>
<evidence type="ECO:0000256" key="4">
    <source>
        <dbReference type="ARBA" id="ARBA00022984"/>
    </source>
</evidence>
<dbReference type="GO" id="GO:0008360">
    <property type="term" value="P:regulation of cell shape"/>
    <property type="evidence" value="ECO:0007669"/>
    <property type="project" value="UniProtKB-UniRule"/>
</dbReference>
<protein>
    <submittedName>
        <fullName evidence="8">ErfK YbiS YcfS YnhG family protein</fullName>
    </submittedName>
</protein>
<reference evidence="8 9" key="1">
    <citation type="journal article" date="2015" name="Genome Announc.">
        <title>Expanding the biotechnology potential of lactobacilli through comparative genomics of 213 strains and associated genera.</title>
        <authorList>
            <person name="Sun Z."/>
            <person name="Harris H.M."/>
            <person name="McCann A."/>
            <person name="Guo C."/>
            <person name="Argimon S."/>
            <person name="Zhang W."/>
            <person name="Yang X."/>
            <person name="Jeffery I.B."/>
            <person name="Cooney J.C."/>
            <person name="Kagawa T.F."/>
            <person name="Liu W."/>
            <person name="Song Y."/>
            <person name="Salvetti E."/>
            <person name="Wrobel A."/>
            <person name="Rasinkangas P."/>
            <person name="Parkhill J."/>
            <person name="Rea M.C."/>
            <person name="O'Sullivan O."/>
            <person name="Ritari J."/>
            <person name="Douillard F.P."/>
            <person name="Paul Ross R."/>
            <person name="Yang R."/>
            <person name="Briner A.E."/>
            <person name="Felis G.E."/>
            <person name="de Vos W.M."/>
            <person name="Barrangou R."/>
            <person name="Klaenhammer T.R."/>
            <person name="Caufield P.W."/>
            <person name="Cui Y."/>
            <person name="Zhang H."/>
            <person name="O'Toole P.W."/>
        </authorList>
    </citation>
    <scope>NUCLEOTIDE SEQUENCE [LARGE SCALE GENOMIC DNA]</scope>
    <source>
        <strain evidence="8 9">DSM 16045</strain>
    </source>
</reference>
<dbReference type="RefSeq" id="WP_056937209.1">
    <property type="nucleotide sequence ID" value="NZ_AZFN01000009.1"/>
</dbReference>
<gene>
    <name evidence="8" type="ORF">FC60_GL001798</name>
</gene>
<name>A0A0R1VAY7_9LACO</name>
<dbReference type="GO" id="GO:0071555">
    <property type="term" value="P:cell wall organization"/>
    <property type="evidence" value="ECO:0007669"/>
    <property type="project" value="UniProtKB-UniRule"/>
</dbReference>
<accession>A0A0R1VAY7</accession>
<evidence type="ECO:0000256" key="3">
    <source>
        <dbReference type="ARBA" id="ARBA00022960"/>
    </source>
</evidence>
<organism evidence="8 9">
    <name type="scientific">Limosilactobacillus gastricus DSM 16045</name>
    <dbReference type="NCBI Taxonomy" id="1423749"/>
    <lineage>
        <taxon>Bacteria</taxon>
        <taxon>Bacillati</taxon>
        <taxon>Bacillota</taxon>
        <taxon>Bacilli</taxon>
        <taxon>Lactobacillales</taxon>
        <taxon>Lactobacillaceae</taxon>
        <taxon>Limosilactobacillus</taxon>
    </lineage>
</organism>
<keyword evidence="4 6" id="KW-0573">Peptidoglycan synthesis</keyword>
<dbReference type="InterPro" id="IPR050979">
    <property type="entry name" value="LD-transpeptidase"/>
</dbReference>
<dbReference type="AlphaFoldDB" id="A0A0R1VAY7"/>
<dbReference type="InterPro" id="IPR005490">
    <property type="entry name" value="LD_TPept_cat_dom"/>
</dbReference>
<evidence type="ECO:0000313" key="8">
    <source>
        <dbReference type="EMBL" id="KRM02622.1"/>
    </source>
</evidence>
<keyword evidence="2" id="KW-0808">Transferase</keyword>
<sequence>MEKQTKIVSSVVGAVVVVAAVLAGINHHQNTYFNKNTSINGVNVGGLTSQQAYEKVKKTKLSNDVYFNGQKIYDGTETSSGITAKDKSKFTAALKKQKTFFPSSKTSNLTVKGSATDTSQQTAMKAAATTAINAYNADKTIAVDAQAVLKNGKISVTKAKSGNGLDVDKMLQEFNDQKYSKSVKLTKIVKTPVKADSQTVAKEKRKLEALQNKTVDFKVNNTTVKLSAKNLITSATYANGQYNIDTTAIKKKIAQINSKYATLGKSFKFKTHSGSTITTSNSGTYGWKIDPDAAASAIVSAFSSNKSTTLDAKDFIYGIGYNENGTGYGVTANDGIGDTYVEVSISAQHAWWYKDGKLVFDADVVTGTEDGSNATPKGVYYIMYKQQNTTLRGQNDNGSSYASPVSYWAPFTQSGCGFHDASWRTDWSSTAYLTGGSHGCVNMHTYDAGTAYADMEQNEPVVIY</sequence>
<dbReference type="GO" id="GO:0005576">
    <property type="term" value="C:extracellular region"/>
    <property type="evidence" value="ECO:0007669"/>
    <property type="project" value="TreeGrafter"/>
</dbReference>
<dbReference type="Gene3D" id="2.40.440.10">
    <property type="entry name" value="L,D-transpeptidase catalytic domain-like"/>
    <property type="match status" value="1"/>
</dbReference>
<keyword evidence="5 6" id="KW-0961">Cell wall biogenesis/degradation</keyword>
<dbReference type="EMBL" id="AZFN01000009">
    <property type="protein sequence ID" value="KRM02622.1"/>
    <property type="molecule type" value="Genomic_DNA"/>
</dbReference>
<feature type="domain" description="L,D-TPase catalytic" evidence="7">
    <location>
        <begin position="339"/>
        <end position="464"/>
    </location>
</feature>
<dbReference type="Pfam" id="PF03734">
    <property type="entry name" value="YkuD"/>
    <property type="match status" value="1"/>
</dbReference>
<dbReference type="GO" id="GO:0016740">
    <property type="term" value="F:transferase activity"/>
    <property type="evidence" value="ECO:0007669"/>
    <property type="project" value="UniProtKB-KW"/>
</dbReference>
<dbReference type="GO" id="GO:0071972">
    <property type="term" value="F:peptidoglycan L,D-transpeptidase activity"/>
    <property type="evidence" value="ECO:0007669"/>
    <property type="project" value="TreeGrafter"/>
</dbReference>
<dbReference type="PANTHER" id="PTHR30582">
    <property type="entry name" value="L,D-TRANSPEPTIDASE"/>
    <property type="match status" value="1"/>
</dbReference>
<dbReference type="Proteomes" id="UP000051739">
    <property type="component" value="Unassembled WGS sequence"/>
</dbReference>
<dbReference type="CDD" id="cd16913">
    <property type="entry name" value="YkuD_like"/>
    <property type="match status" value="1"/>
</dbReference>
<evidence type="ECO:0000256" key="1">
    <source>
        <dbReference type="ARBA" id="ARBA00004752"/>
    </source>
</evidence>
<evidence type="ECO:0000313" key="9">
    <source>
        <dbReference type="Proteomes" id="UP000051739"/>
    </source>
</evidence>
<dbReference type="InterPro" id="IPR038054">
    <property type="entry name" value="LD_TPept-like_central_sf"/>
</dbReference>
<comment type="caution">
    <text evidence="8">The sequence shown here is derived from an EMBL/GenBank/DDBJ whole genome shotgun (WGS) entry which is preliminary data.</text>
</comment>
<evidence type="ECO:0000256" key="2">
    <source>
        <dbReference type="ARBA" id="ARBA00022679"/>
    </source>
</evidence>
<evidence type="ECO:0000259" key="7">
    <source>
        <dbReference type="PROSITE" id="PS52029"/>
    </source>
</evidence>
<evidence type="ECO:0000256" key="5">
    <source>
        <dbReference type="ARBA" id="ARBA00023316"/>
    </source>
</evidence>
<dbReference type="SUPFAM" id="SSF143985">
    <property type="entry name" value="L,D-transpeptidase pre-catalytic domain-like"/>
    <property type="match status" value="1"/>
</dbReference>
<dbReference type="Gene3D" id="3.10.20.800">
    <property type="match status" value="1"/>
</dbReference>
<dbReference type="PATRIC" id="fig|1423749.3.peg.1859"/>